<feature type="domain" description="Sigma-54 factor interaction" evidence="6">
    <location>
        <begin position="94"/>
        <end position="322"/>
    </location>
</feature>
<protein>
    <submittedName>
        <fullName evidence="7">AAA family ATPase</fullName>
    </submittedName>
</protein>
<accession>A0A410QHH4</accession>
<keyword evidence="1" id="KW-0547">Nucleotide-binding</keyword>
<evidence type="ECO:0000256" key="3">
    <source>
        <dbReference type="ARBA" id="ARBA00023015"/>
    </source>
</evidence>
<dbReference type="InterPro" id="IPR003593">
    <property type="entry name" value="AAA+_ATPase"/>
</dbReference>
<evidence type="ECO:0000259" key="6">
    <source>
        <dbReference type="PROSITE" id="PS50045"/>
    </source>
</evidence>
<dbReference type="Gene3D" id="1.10.8.60">
    <property type="match status" value="1"/>
</dbReference>
<sequence>MGKSIFELYPWLTKENSTIFKVIDSGEPLINQFQFIKIDDKVTVSSINSAFPLINGKGIIGAIEISTNISPEKDSPKKKKMYLNYSAKYNFDNFITGNSQMKAAIENMKKISKNDSTILIYGETGTGKEIIAHSIHNCSNRASKPFVTQNCAAIPSTLIESILFGSVKGSFTGSENRAGLFEIANGGTIYLDEINSMPQSMQSKLLRTIENRAIRRVGDNKEINIDVRIISSTNEKLSKLVKSNKFRQDLFYRISVVSMEIFPLRERKEDIELLCQHFIKHFNHIFNKNVKDLESDVKFLFMEYDWPGNVRELKNCLESAFNLVEGEYIKASHIPEYILYSNTNKNNLISSDNKPLSQLVDEYEKNILIKTIKMKKYNIVQTAKALGIPRQTLYYKLKKYNILDKIRA</sequence>
<keyword evidence="2" id="KW-0067">ATP-binding</keyword>
<evidence type="ECO:0000256" key="2">
    <source>
        <dbReference type="ARBA" id="ARBA00022840"/>
    </source>
</evidence>
<dbReference type="InterPro" id="IPR025943">
    <property type="entry name" value="Sigma_54_int_dom_ATP-bd_2"/>
</dbReference>
<evidence type="ECO:0000256" key="1">
    <source>
        <dbReference type="ARBA" id="ARBA00022741"/>
    </source>
</evidence>
<dbReference type="KEGG" id="spoa:EQM13_04315"/>
<dbReference type="PROSITE" id="PS00676">
    <property type="entry name" value="SIGMA54_INTERACT_2"/>
    <property type="match status" value="1"/>
</dbReference>
<dbReference type="FunFam" id="3.40.50.300:FF:000006">
    <property type="entry name" value="DNA-binding transcriptional regulator NtrC"/>
    <property type="match status" value="1"/>
</dbReference>
<keyword evidence="3" id="KW-0805">Transcription regulation</keyword>
<dbReference type="InterPro" id="IPR058031">
    <property type="entry name" value="AAA_lid_NorR"/>
</dbReference>
<reference evidence="8" key="1">
    <citation type="submission" date="2019-01" db="EMBL/GenBank/DDBJ databases">
        <title>Draft genomes of a novel of Sporanaerobacter strains.</title>
        <authorList>
            <person name="Ma S."/>
        </authorList>
    </citation>
    <scope>NUCLEOTIDE SEQUENCE [LARGE SCALE GENOMIC DNA]</scope>
    <source>
        <strain evidence="8">NJN-17</strain>
    </source>
</reference>
<dbReference type="InterPro" id="IPR025662">
    <property type="entry name" value="Sigma_54_int_dom_ATP-bd_1"/>
</dbReference>
<keyword evidence="5" id="KW-0804">Transcription</keyword>
<keyword evidence="4" id="KW-0238">DNA-binding</keyword>
<proteinExistence type="predicted"/>
<dbReference type="PROSITE" id="PS00675">
    <property type="entry name" value="SIGMA54_INTERACT_1"/>
    <property type="match status" value="1"/>
</dbReference>
<keyword evidence="8" id="KW-1185">Reference proteome</keyword>
<dbReference type="PRINTS" id="PR01590">
    <property type="entry name" value="HTHFIS"/>
</dbReference>
<dbReference type="OrthoDB" id="5411866at2"/>
<evidence type="ECO:0000313" key="7">
    <source>
        <dbReference type="EMBL" id="QAT63378.1"/>
    </source>
</evidence>
<dbReference type="PROSITE" id="PS00688">
    <property type="entry name" value="SIGMA54_INTERACT_3"/>
    <property type="match status" value="1"/>
</dbReference>
<dbReference type="InterPro" id="IPR002078">
    <property type="entry name" value="Sigma_54_int"/>
</dbReference>
<dbReference type="SUPFAM" id="SSF52540">
    <property type="entry name" value="P-loop containing nucleoside triphosphate hydrolases"/>
    <property type="match status" value="1"/>
</dbReference>
<dbReference type="PANTHER" id="PTHR32071">
    <property type="entry name" value="TRANSCRIPTIONAL REGULATORY PROTEIN"/>
    <property type="match status" value="1"/>
</dbReference>
<dbReference type="GO" id="GO:0006355">
    <property type="term" value="P:regulation of DNA-templated transcription"/>
    <property type="evidence" value="ECO:0007669"/>
    <property type="project" value="InterPro"/>
</dbReference>
<dbReference type="Gene3D" id="3.40.50.300">
    <property type="entry name" value="P-loop containing nucleotide triphosphate hydrolases"/>
    <property type="match status" value="1"/>
</dbReference>
<dbReference type="AlphaFoldDB" id="A0A410QHH4"/>
<dbReference type="PROSITE" id="PS50045">
    <property type="entry name" value="SIGMA54_INTERACT_4"/>
    <property type="match status" value="1"/>
</dbReference>
<dbReference type="CDD" id="cd00009">
    <property type="entry name" value="AAA"/>
    <property type="match status" value="1"/>
</dbReference>
<name>A0A410QHH4_9FIRM</name>
<gene>
    <name evidence="7" type="ORF">EQM13_04315</name>
</gene>
<dbReference type="Pfam" id="PF25601">
    <property type="entry name" value="AAA_lid_14"/>
    <property type="match status" value="1"/>
</dbReference>
<dbReference type="Pfam" id="PF02954">
    <property type="entry name" value="HTH_8"/>
    <property type="match status" value="1"/>
</dbReference>
<dbReference type="InterPro" id="IPR027417">
    <property type="entry name" value="P-loop_NTPase"/>
</dbReference>
<dbReference type="GO" id="GO:0005524">
    <property type="term" value="F:ATP binding"/>
    <property type="evidence" value="ECO:0007669"/>
    <property type="project" value="UniProtKB-KW"/>
</dbReference>
<dbReference type="InterPro" id="IPR002197">
    <property type="entry name" value="HTH_Fis"/>
</dbReference>
<dbReference type="Gene3D" id="1.10.10.60">
    <property type="entry name" value="Homeodomain-like"/>
    <property type="match status" value="1"/>
</dbReference>
<dbReference type="GO" id="GO:0043565">
    <property type="term" value="F:sequence-specific DNA binding"/>
    <property type="evidence" value="ECO:0007669"/>
    <property type="project" value="InterPro"/>
</dbReference>
<dbReference type="InterPro" id="IPR009057">
    <property type="entry name" value="Homeodomain-like_sf"/>
</dbReference>
<dbReference type="Pfam" id="PF00158">
    <property type="entry name" value="Sigma54_activat"/>
    <property type="match status" value="1"/>
</dbReference>
<evidence type="ECO:0000256" key="5">
    <source>
        <dbReference type="ARBA" id="ARBA00023163"/>
    </source>
</evidence>
<evidence type="ECO:0000256" key="4">
    <source>
        <dbReference type="ARBA" id="ARBA00023125"/>
    </source>
</evidence>
<organism evidence="7 8">
    <name type="scientific">Acidilutibacter cellobiosedens</name>
    <dbReference type="NCBI Taxonomy" id="2507161"/>
    <lineage>
        <taxon>Bacteria</taxon>
        <taxon>Bacillati</taxon>
        <taxon>Bacillota</taxon>
        <taxon>Tissierellia</taxon>
        <taxon>Tissierellales</taxon>
        <taxon>Acidilutibacteraceae</taxon>
        <taxon>Acidilutibacter</taxon>
    </lineage>
</organism>
<dbReference type="SMART" id="SM00382">
    <property type="entry name" value="AAA"/>
    <property type="match status" value="1"/>
</dbReference>
<dbReference type="Proteomes" id="UP000287969">
    <property type="component" value="Chromosome"/>
</dbReference>
<evidence type="ECO:0000313" key="8">
    <source>
        <dbReference type="Proteomes" id="UP000287969"/>
    </source>
</evidence>
<dbReference type="SUPFAM" id="SSF46689">
    <property type="entry name" value="Homeodomain-like"/>
    <property type="match status" value="1"/>
</dbReference>
<dbReference type="InterPro" id="IPR025944">
    <property type="entry name" value="Sigma_54_int_dom_CS"/>
</dbReference>
<dbReference type="EMBL" id="CP035282">
    <property type="protein sequence ID" value="QAT63378.1"/>
    <property type="molecule type" value="Genomic_DNA"/>
</dbReference>
<dbReference type="PANTHER" id="PTHR32071:SF74">
    <property type="entry name" value="TRANSCRIPTIONAL ACTIVATOR ROCR"/>
    <property type="match status" value="1"/>
</dbReference>